<organism evidence="1 2">
    <name type="scientific">Bacillus phage Bcp1</name>
    <dbReference type="NCBI Taxonomy" id="584892"/>
    <lineage>
        <taxon>Viruses</taxon>
        <taxon>Duplodnaviria</taxon>
        <taxon>Heunggongvirae</taxon>
        <taxon>Uroviricota</taxon>
        <taxon>Caudoviricetes</taxon>
        <taxon>Herelleviridae</taxon>
        <taxon>Bastillevirinae</taxon>
        <taxon>Caeruleovirus</taxon>
        <taxon>Caeruleovirus Bcp1</taxon>
    </lineage>
</organism>
<reference evidence="1 2" key="1">
    <citation type="journal article" date="2014" name="Genome Announc.">
        <title>Complete Genome Sequence of Bacillus cereus Sensu Lato Bacteriophage Bcp1.</title>
        <authorList>
            <person name="Schuch R."/>
            <person name="Pelzek A.J."/>
            <person name="Fazzini M.M."/>
            <person name="Nelson D.C."/>
            <person name="Fischetti V.A."/>
        </authorList>
    </citation>
    <scope>NUCLEOTIDE SEQUENCE [LARGE SCALE GENOMIC DNA]</scope>
</reference>
<dbReference type="EMBL" id="KJ451625">
    <property type="protein sequence ID" value="AHN66660.1"/>
    <property type="molecule type" value="Genomic_DNA"/>
</dbReference>
<evidence type="ECO:0000313" key="2">
    <source>
        <dbReference type="Proteomes" id="UP000019744"/>
    </source>
</evidence>
<proteinExistence type="predicted"/>
<dbReference type="OrthoDB" id="24132at10239"/>
<dbReference type="Gene3D" id="3.40.960.10">
    <property type="entry name" value="VSR Endonuclease"/>
    <property type="match status" value="1"/>
</dbReference>
<dbReference type="KEGG" id="vg:19487392"/>
<evidence type="ECO:0000313" key="1">
    <source>
        <dbReference type="EMBL" id="AHN66660.1"/>
    </source>
</evidence>
<protein>
    <submittedName>
        <fullName evidence="1">Putative group 1 intron</fullName>
    </submittedName>
</protein>
<keyword evidence="2" id="KW-1185">Reference proteome</keyword>
<dbReference type="RefSeq" id="YP_009031467.1">
    <property type="nucleotide sequence ID" value="NC_024137.1"/>
</dbReference>
<dbReference type="Proteomes" id="UP000019744">
    <property type="component" value="Segment"/>
</dbReference>
<accession>X2JLE0</accession>
<sequence>MQTLHLDDKKRYAKERGYTLLAEENFNRNTTVIVRKDSNGYEYTVHWSSFRAGAEPVRTTFETKCKQAKERGYTLLETENFGINEKVKLQNDDTEEVYEVKFTDFLHKGYREKSQTVISKGEAVIKAYLETNIKEGFRFRYQHRVDLDNKKLYYDFSILDRSDNVIGFIEYNGEQHYNPNSFGGSTFAFTQESDKLKETYAEEQGVPLLVIPYSKSTQMSIAKEVQRAFSECVLDEIQSFTPKRIDRSHSTLEDKQELVKQKGYRLHDSIKENFTTMDKVTLVSIETGAEWKVKWFDFLNGAVPRAEEHKRRTKGSLEEKQKIADYLGYELLETDNFSVKKKVQLKDKETGEVRMLKWEPLKTKYTRLQKKALESAGLGI</sequence>
<name>X2JLE0_9CAUD</name>
<dbReference type="GeneID" id="19487392"/>
<gene>
    <name evidence="1" type="ORF">Bcp1_185</name>
</gene>